<dbReference type="InterPro" id="IPR001387">
    <property type="entry name" value="Cro/C1-type_HTH"/>
</dbReference>
<feature type="domain" description="HTH cro/C1-type" evidence="1">
    <location>
        <begin position="34"/>
        <end position="95"/>
    </location>
</feature>
<dbReference type="EMBL" id="BSUM01000002">
    <property type="protein sequence ID" value="GMA33613.1"/>
    <property type="molecule type" value="Genomic_DNA"/>
</dbReference>
<evidence type="ECO:0000313" key="3">
    <source>
        <dbReference type="EMBL" id="GMA33613.1"/>
    </source>
</evidence>
<dbReference type="GO" id="GO:0003677">
    <property type="term" value="F:DNA binding"/>
    <property type="evidence" value="ECO:0007669"/>
    <property type="project" value="InterPro"/>
</dbReference>
<dbReference type="AlphaFoldDB" id="A0AA37XH74"/>
<reference evidence="3" key="1">
    <citation type="journal article" date="2014" name="Int. J. Syst. Evol. Microbiol.">
        <title>Complete genome sequence of Corynebacterium casei LMG S-19264T (=DSM 44701T), isolated from a smear-ripened cheese.</title>
        <authorList>
            <consortium name="US DOE Joint Genome Institute (JGI-PGF)"/>
            <person name="Walter F."/>
            <person name="Albersmeier A."/>
            <person name="Kalinowski J."/>
            <person name="Ruckert C."/>
        </authorList>
    </citation>
    <scope>NUCLEOTIDE SEQUENCE</scope>
    <source>
        <strain evidence="3">NBRC 112290</strain>
    </source>
</reference>
<evidence type="ECO:0000313" key="4">
    <source>
        <dbReference type="Proteomes" id="UP001157161"/>
    </source>
</evidence>
<accession>A0AA37XH74</accession>
<dbReference type="Gene3D" id="1.10.260.40">
    <property type="entry name" value="lambda repressor-like DNA-binding domains"/>
    <property type="match status" value="1"/>
</dbReference>
<dbReference type="CDD" id="cd00093">
    <property type="entry name" value="HTH_XRE"/>
    <property type="match status" value="1"/>
</dbReference>
<protein>
    <recommendedName>
        <fullName evidence="1">HTH cro/C1-type domain-containing protein</fullName>
    </recommendedName>
</protein>
<comment type="caution">
    <text evidence="3">The sequence shown here is derived from an EMBL/GenBank/DDBJ whole genome shotgun (WGS) entry which is preliminary data.</text>
</comment>
<evidence type="ECO:0000259" key="1">
    <source>
        <dbReference type="PROSITE" id="PS50943"/>
    </source>
</evidence>
<reference evidence="3" key="2">
    <citation type="submission" date="2023-02" db="EMBL/GenBank/DDBJ databases">
        <authorList>
            <person name="Sun Q."/>
            <person name="Mori K."/>
        </authorList>
    </citation>
    <scope>NUCLEOTIDE SEQUENCE</scope>
    <source>
        <strain evidence="3">NBRC 112290</strain>
    </source>
</reference>
<dbReference type="SMART" id="SM00530">
    <property type="entry name" value="HTH_XRE"/>
    <property type="match status" value="1"/>
</dbReference>
<dbReference type="PROSITE" id="PS50943">
    <property type="entry name" value="HTH_CROC1"/>
    <property type="match status" value="1"/>
</dbReference>
<dbReference type="SUPFAM" id="SSF47413">
    <property type="entry name" value="lambda repressor-like DNA-binding domains"/>
    <property type="match status" value="1"/>
</dbReference>
<name>A0AA37XH74_9MICO</name>
<dbReference type="Pfam" id="PF13560">
    <property type="entry name" value="HTH_31"/>
    <property type="match status" value="1"/>
</dbReference>
<organism evidence="3 4">
    <name type="scientific">Litorihabitans aurantiacus</name>
    <dbReference type="NCBI Taxonomy" id="1930061"/>
    <lineage>
        <taxon>Bacteria</taxon>
        <taxon>Bacillati</taxon>
        <taxon>Actinomycetota</taxon>
        <taxon>Actinomycetes</taxon>
        <taxon>Micrococcales</taxon>
        <taxon>Beutenbergiaceae</taxon>
        <taxon>Litorihabitans</taxon>
    </lineage>
</organism>
<dbReference type="Proteomes" id="UP001157161">
    <property type="component" value="Unassembled WGS sequence"/>
</dbReference>
<keyword evidence="4" id="KW-1185">Reference proteome</keyword>
<gene>
    <name evidence="2" type="ORF">GCM10025875_35270</name>
    <name evidence="3" type="ORF">GCM10025875_36050</name>
</gene>
<proteinExistence type="predicted"/>
<evidence type="ECO:0000313" key="2">
    <source>
        <dbReference type="EMBL" id="GMA33535.1"/>
    </source>
</evidence>
<dbReference type="InterPro" id="IPR010982">
    <property type="entry name" value="Lambda_DNA-bd_dom_sf"/>
</dbReference>
<sequence>MLYGEAMPAMLAQSSTFTPARSARQDRTPPHLSLRALRSALDLTLEQVSLRITEHFPEMVVSRGSLSAIESGARGASDLMLRALERAYGLPEDSLTTDYSPRVRGDGEPQ</sequence>
<dbReference type="EMBL" id="BSUM01000001">
    <property type="protein sequence ID" value="GMA33535.1"/>
    <property type="molecule type" value="Genomic_DNA"/>
</dbReference>